<accession>A0A6P1LCN0</accession>
<dbReference type="GeneID" id="96866684"/>
<keyword evidence="1" id="KW-1133">Transmembrane helix</keyword>
<name>A0A6P1LCN0_MALIO</name>
<feature type="transmembrane region" description="Helical" evidence="1">
    <location>
        <begin position="136"/>
        <end position="158"/>
    </location>
</feature>
<feature type="transmembrane region" description="Helical" evidence="1">
    <location>
        <begin position="65"/>
        <end position="86"/>
    </location>
</feature>
<keyword evidence="1" id="KW-0812">Transmembrane</keyword>
<evidence type="ECO:0000313" key="2">
    <source>
        <dbReference type="EMBL" id="QHG89404.1"/>
    </source>
</evidence>
<feature type="transmembrane region" description="Helical" evidence="1">
    <location>
        <begin position="164"/>
        <end position="185"/>
    </location>
</feature>
<feature type="transmembrane region" description="Helical" evidence="1">
    <location>
        <begin position="192"/>
        <end position="213"/>
    </location>
</feature>
<dbReference type="EMBL" id="CP033512">
    <property type="protein sequence ID" value="QHG89404.1"/>
    <property type="molecule type" value="Genomic_DNA"/>
</dbReference>
<evidence type="ECO:0000313" key="3">
    <source>
        <dbReference type="Proteomes" id="UP000464283"/>
    </source>
</evidence>
<dbReference type="Proteomes" id="UP000464283">
    <property type="component" value="Chromosome"/>
</dbReference>
<proteinExistence type="predicted"/>
<dbReference type="RefSeq" id="WP_129692581.1">
    <property type="nucleotide sequence ID" value="NZ_CP033512.2"/>
</dbReference>
<feature type="transmembrane region" description="Helical" evidence="1">
    <location>
        <begin position="28"/>
        <end position="50"/>
    </location>
</feature>
<dbReference type="KEGG" id="miw:EER00_00625"/>
<feature type="transmembrane region" description="Helical" evidence="1">
    <location>
        <begin position="98"/>
        <end position="124"/>
    </location>
</feature>
<gene>
    <name evidence="2" type="ORF">EER00_00625</name>
</gene>
<sequence length="623" mass="73003">MNKVSLVSNMNIITIGSTNTPGQEFLTILLYVLSSVGIFCIIFFVFYNLLKKTLIKKNVDTIKKILIFLILGIIYSSISPILIIIMKQVNPNYLVLSQIVVLTLFALFTSSICMVGSFIVFLFSNIFLPDYGFQPHILFLLVFYVIATIFVGVVRFLFGNKFKYVFILSFLMFCLMCAVSLIFYNENNLTSILINIAINYPLFLLMYAIGNYLTNLIDNTYKLRTSIHYDNDYFVNSHYSKIAFDEYIKTNKTDIGVFLTISFINIENLLTTEGKQAVVEAEKTLIRYVLYNFKDTCFYFKTFNNEYGLFFKVKDKNKINLNKSIANNNKNNRTEDDFLYELEKVLKMFPNKIDFNNQFYDIQIVGYASLYGIHSNDFYKLSSFNEDVKKYWAINNDINIVKLYRSNILKNNIDETNKLEKVKQEHDFNNISLSLIKSSLNNEKYFIPKIFWLKESIFSFDQLHNKFSDNQEKLNLVIRYIAYHSLKLFNQYLIEEDKKNIKTTNSKILIDYPVNELSKNVFSVIEIYTKIKKHNLEPHNVIFNFNLANSTIKDNSKELNEIMSLYNKGFGISFFNFSIKDIKVLTKIKKFSVVLSKDKEKENKIILKQLNKSKDNIDNIFYR</sequence>
<evidence type="ECO:0000256" key="1">
    <source>
        <dbReference type="SAM" id="Phobius"/>
    </source>
</evidence>
<keyword evidence="1" id="KW-0472">Membrane</keyword>
<organism evidence="2 3">
    <name type="scientific">Malacoplasma iowae 695</name>
    <dbReference type="NCBI Taxonomy" id="1048830"/>
    <lineage>
        <taxon>Bacteria</taxon>
        <taxon>Bacillati</taxon>
        <taxon>Mycoplasmatota</taxon>
        <taxon>Mycoplasmoidales</taxon>
        <taxon>Mycoplasmoidaceae</taxon>
        <taxon>Malacoplasma</taxon>
    </lineage>
</organism>
<protein>
    <submittedName>
        <fullName evidence="2">Uncharacterized protein</fullName>
    </submittedName>
</protein>
<dbReference type="AlphaFoldDB" id="A0A6P1LCN0"/>
<reference evidence="3" key="1">
    <citation type="submission" date="2018-11" db="EMBL/GenBank/DDBJ databases">
        <title>The first complete genome sequence of Mycoplasma iowae strain 695.</title>
        <authorList>
            <person name="Ghanem M."/>
            <person name="El-Gazzar M."/>
        </authorList>
    </citation>
    <scope>NUCLEOTIDE SEQUENCE [LARGE SCALE GENOMIC DNA]</scope>
    <source>
        <strain evidence="3">695</strain>
    </source>
</reference>